<dbReference type="SUPFAM" id="SSF82185">
    <property type="entry name" value="Histone H3 K4-specific methyltransferase SET7/9 N-terminal domain"/>
    <property type="match status" value="1"/>
</dbReference>
<evidence type="ECO:0000313" key="1">
    <source>
        <dbReference type="EMBL" id="WOK05303.1"/>
    </source>
</evidence>
<dbReference type="RefSeq" id="WP_317488062.1">
    <property type="nucleotide sequence ID" value="NZ_CP136051.1"/>
</dbReference>
<reference evidence="1 2" key="1">
    <citation type="journal article" date="2023" name="Microbiol. Resour. Announc.">
        <title>Complete Genome Sequence of Imperialibacter roseus strain P4T.</title>
        <authorList>
            <person name="Tizabi D.R."/>
            <person name="Bachvaroff T."/>
            <person name="Hill R.T."/>
        </authorList>
    </citation>
    <scope>NUCLEOTIDE SEQUENCE [LARGE SCALE GENOMIC DNA]</scope>
    <source>
        <strain evidence="1 2">P4T</strain>
    </source>
</reference>
<keyword evidence="2" id="KW-1185">Reference proteome</keyword>
<gene>
    <name evidence="1" type="ORF">RT717_19675</name>
</gene>
<dbReference type="Proteomes" id="UP001302349">
    <property type="component" value="Chromosome"/>
</dbReference>
<dbReference type="PROSITE" id="PS51257">
    <property type="entry name" value="PROKAR_LIPOPROTEIN"/>
    <property type="match status" value="1"/>
</dbReference>
<proteinExistence type="predicted"/>
<evidence type="ECO:0000313" key="2">
    <source>
        <dbReference type="Proteomes" id="UP001302349"/>
    </source>
</evidence>
<protein>
    <recommendedName>
        <fullName evidence="3">Toxin-antitoxin system YwqK family antitoxin</fullName>
    </recommendedName>
</protein>
<sequence length="285" mass="32749">MMKYIQYTLLNGLFLTLLGCNGYVVLDHYDDGSIKYKCQMTGSQKNGECIYYFQDGSTKQIESYSKGKLNGQSSFWYHNGQLHWRAEYTEDKKNGLVKYYDSLGQLYQETTFLDNELHGVSKSYFSSGNLKSFGKYRVGTPIDTHRIFFEDNKIKLIQIFTKEGLLEDYSKYDEKGNLVDSLIEYEFAVSDSTGYHIVSIRMTNPMYDFMGVVVGKLDSINHSVVDTLRLEQSEDYEIMFSLKSSNSDNYLEGIIYDLEDLGNNKAVVKRSLTFKLQLPPDSPSS</sequence>
<evidence type="ECO:0008006" key="3">
    <source>
        <dbReference type="Google" id="ProtNLM"/>
    </source>
</evidence>
<dbReference type="Gene3D" id="2.20.110.10">
    <property type="entry name" value="Histone H3 K4-specific methyltransferase SET7/9 N-terminal domain"/>
    <property type="match status" value="1"/>
</dbReference>
<name>A0ABZ0ILI5_9BACT</name>
<dbReference type="InterPro" id="IPR011652">
    <property type="entry name" value="MORN_2"/>
</dbReference>
<dbReference type="Pfam" id="PF07661">
    <property type="entry name" value="MORN_2"/>
    <property type="match status" value="2"/>
</dbReference>
<dbReference type="Gene3D" id="3.90.930.1">
    <property type="match status" value="1"/>
</dbReference>
<organism evidence="1 2">
    <name type="scientific">Imperialibacter roseus</name>
    <dbReference type="NCBI Taxonomy" id="1324217"/>
    <lineage>
        <taxon>Bacteria</taxon>
        <taxon>Pseudomonadati</taxon>
        <taxon>Bacteroidota</taxon>
        <taxon>Cytophagia</taxon>
        <taxon>Cytophagales</taxon>
        <taxon>Flammeovirgaceae</taxon>
        <taxon>Imperialibacter</taxon>
    </lineage>
</organism>
<dbReference type="EMBL" id="CP136051">
    <property type="protein sequence ID" value="WOK05303.1"/>
    <property type="molecule type" value="Genomic_DNA"/>
</dbReference>
<accession>A0ABZ0ILI5</accession>